<sequence length="374" mass="39163">MTDDDDVEERRALQRKAYGPGGELTAAEAARLRALEDSHRTRSAGPPASASMTDPVQETRPPGPPPSSGATSGPHDDEPPAPGGDSAMPEEESEEVATARTDSPTLRAGQGRLLGTRVLAAVVVLLLGVGIGWLAFGRTGGAAVALSSTQQQWQSELVASGRYDAGSVRALATEDDAVVWTATQNGGASICLVLRSAESTTPSCNRRETVQEEGLWGEVTTQRDDDYTRQIMAQLILTPDGEPAVSVDVSEYGIGDGGGITYANEAETRAAARLVEEGFDPNSIWVVGYDDDVPIWTASAQDSGRHCLVYDGSTADAPMACEETETLAEHDGRLRLQVTDATTGQVTTYELPTSAGVPSFTIIREGSDAGAGGD</sequence>
<keyword evidence="2" id="KW-0472">Membrane</keyword>
<name>A0A1H1VIA2_9MICO</name>
<proteinExistence type="predicted"/>
<dbReference type="GeneID" id="36299984"/>
<protein>
    <submittedName>
        <fullName evidence="3">Uncharacterized protein</fullName>
    </submittedName>
</protein>
<keyword evidence="2" id="KW-0812">Transmembrane</keyword>
<dbReference type="AlphaFoldDB" id="A0A1H1VIA2"/>
<evidence type="ECO:0000256" key="2">
    <source>
        <dbReference type="SAM" id="Phobius"/>
    </source>
</evidence>
<gene>
    <name evidence="3" type="ORF">SAMN04489809_2825</name>
</gene>
<accession>A0A1H1VIA2</accession>
<dbReference type="RefSeq" id="WP_060923330.1">
    <property type="nucleotide sequence ID" value="NZ_LT629770.1"/>
</dbReference>
<feature type="transmembrane region" description="Helical" evidence="2">
    <location>
        <begin position="114"/>
        <end position="136"/>
    </location>
</feature>
<feature type="region of interest" description="Disordered" evidence="1">
    <location>
        <begin position="1"/>
        <end position="107"/>
    </location>
</feature>
<feature type="compositionally biased region" description="Basic and acidic residues" evidence="1">
    <location>
        <begin position="30"/>
        <end position="40"/>
    </location>
</feature>
<evidence type="ECO:0000313" key="4">
    <source>
        <dbReference type="Proteomes" id="UP000182126"/>
    </source>
</evidence>
<dbReference type="EMBL" id="LT629770">
    <property type="protein sequence ID" value="SDS84637.1"/>
    <property type="molecule type" value="Genomic_DNA"/>
</dbReference>
<organism evidence="3 4">
    <name type="scientific">Microbacterium paraoxydans</name>
    <dbReference type="NCBI Taxonomy" id="199592"/>
    <lineage>
        <taxon>Bacteria</taxon>
        <taxon>Bacillati</taxon>
        <taxon>Actinomycetota</taxon>
        <taxon>Actinomycetes</taxon>
        <taxon>Micrococcales</taxon>
        <taxon>Microbacteriaceae</taxon>
        <taxon>Microbacterium</taxon>
    </lineage>
</organism>
<evidence type="ECO:0000256" key="1">
    <source>
        <dbReference type="SAM" id="MobiDB-lite"/>
    </source>
</evidence>
<keyword evidence="2" id="KW-1133">Transmembrane helix</keyword>
<evidence type="ECO:0000313" key="3">
    <source>
        <dbReference type="EMBL" id="SDS84637.1"/>
    </source>
</evidence>
<dbReference type="Proteomes" id="UP000182126">
    <property type="component" value="Chromosome I"/>
</dbReference>
<reference evidence="3 4" key="1">
    <citation type="submission" date="2016-10" db="EMBL/GenBank/DDBJ databases">
        <authorList>
            <person name="de Groot N.N."/>
        </authorList>
    </citation>
    <scope>NUCLEOTIDE SEQUENCE [LARGE SCALE GENOMIC DNA]</scope>
    <source>
        <strain evidence="3 4">DSM 15019</strain>
    </source>
</reference>